<name>A0A086J7S4_TOXGO</name>
<feature type="compositionally biased region" description="Low complexity" evidence="1">
    <location>
        <begin position="490"/>
        <end position="503"/>
    </location>
</feature>
<accession>A0A086J7S4</accession>
<dbReference type="InterPro" id="IPR050134">
    <property type="entry name" value="NAD-dep_sirtuin_deacylases"/>
</dbReference>
<organism evidence="2 3">
    <name type="scientific">Toxoplasma gondii p89</name>
    <dbReference type="NCBI Taxonomy" id="943119"/>
    <lineage>
        <taxon>Eukaryota</taxon>
        <taxon>Sar</taxon>
        <taxon>Alveolata</taxon>
        <taxon>Apicomplexa</taxon>
        <taxon>Conoidasida</taxon>
        <taxon>Coccidia</taxon>
        <taxon>Eucoccidiorida</taxon>
        <taxon>Eimeriorina</taxon>
        <taxon>Sarcocystidae</taxon>
        <taxon>Toxoplasma</taxon>
    </lineage>
</organism>
<feature type="compositionally biased region" description="Low complexity" evidence="1">
    <location>
        <begin position="709"/>
        <end position="727"/>
    </location>
</feature>
<dbReference type="PANTHER" id="PTHR11085:SF10">
    <property type="entry name" value="NAD-DEPENDENT PROTEIN DEACYLASE SIRTUIN-5, MITOCHONDRIAL-RELATED"/>
    <property type="match status" value="1"/>
</dbReference>
<feature type="compositionally biased region" description="Polar residues" evidence="1">
    <location>
        <begin position="808"/>
        <end position="817"/>
    </location>
</feature>
<feature type="compositionally biased region" description="Basic and acidic residues" evidence="1">
    <location>
        <begin position="608"/>
        <end position="634"/>
    </location>
</feature>
<feature type="compositionally biased region" description="Basic residues" evidence="1">
    <location>
        <begin position="68"/>
        <end position="82"/>
    </location>
</feature>
<feature type="region of interest" description="Disordered" evidence="1">
    <location>
        <begin position="440"/>
        <end position="506"/>
    </location>
</feature>
<feature type="region of interest" description="Disordered" evidence="1">
    <location>
        <begin position="882"/>
        <end position="961"/>
    </location>
</feature>
<dbReference type="PANTHER" id="PTHR11085">
    <property type="entry name" value="NAD-DEPENDENT PROTEIN DEACYLASE SIRTUIN-5, MITOCHONDRIAL-RELATED"/>
    <property type="match status" value="1"/>
</dbReference>
<feature type="region of interest" description="Disordered" evidence="1">
    <location>
        <begin position="249"/>
        <end position="303"/>
    </location>
</feature>
<evidence type="ECO:0000313" key="2">
    <source>
        <dbReference type="EMBL" id="KFG28192.1"/>
    </source>
</evidence>
<feature type="region of interest" description="Disordered" evidence="1">
    <location>
        <begin position="373"/>
        <end position="414"/>
    </location>
</feature>
<evidence type="ECO:0000256" key="1">
    <source>
        <dbReference type="SAM" id="MobiDB-lite"/>
    </source>
</evidence>
<feature type="region of interest" description="Disordered" evidence="1">
    <location>
        <begin position="978"/>
        <end position="1008"/>
    </location>
</feature>
<feature type="compositionally biased region" description="Basic and acidic residues" evidence="1">
    <location>
        <begin position="260"/>
        <end position="289"/>
    </location>
</feature>
<dbReference type="GO" id="GO:0070403">
    <property type="term" value="F:NAD+ binding"/>
    <property type="evidence" value="ECO:0007669"/>
    <property type="project" value="TreeGrafter"/>
</dbReference>
<feature type="region of interest" description="Disordered" evidence="1">
    <location>
        <begin position="771"/>
        <end position="832"/>
    </location>
</feature>
<dbReference type="GO" id="GO:0017136">
    <property type="term" value="F:histone deacetylase activity, NAD-dependent"/>
    <property type="evidence" value="ECO:0007669"/>
    <property type="project" value="TreeGrafter"/>
</dbReference>
<proteinExistence type="predicted"/>
<reference evidence="2 3" key="1">
    <citation type="submission" date="2014-03" db="EMBL/GenBank/DDBJ databases">
        <authorList>
            <person name="Sibley D."/>
            <person name="Venepally P."/>
            <person name="Karamycheva S."/>
            <person name="Hadjithomas M."/>
            <person name="Khan A."/>
            <person name="Brunk B."/>
            <person name="Roos D."/>
            <person name="Caler E."/>
            <person name="Lorenzi H."/>
        </authorList>
    </citation>
    <scope>NUCLEOTIDE SEQUENCE [LARGE SCALE GENOMIC DNA]</scope>
    <source>
        <strain evidence="3">p89</strain>
    </source>
</reference>
<dbReference type="InterPro" id="IPR029035">
    <property type="entry name" value="DHS-like_NAD/FAD-binding_dom"/>
</dbReference>
<gene>
    <name evidence="2" type="ORF">TGP89_283760</name>
</gene>
<feature type="compositionally biased region" description="Basic and acidic residues" evidence="1">
    <location>
        <begin position="889"/>
        <end position="906"/>
    </location>
</feature>
<dbReference type="SUPFAM" id="SSF52467">
    <property type="entry name" value="DHS-like NAD/FAD-binding domain"/>
    <property type="match status" value="1"/>
</dbReference>
<comment type="caution">
    <text evidence="2">The sequence shown here is derived from an EMBL/GenBank/DDBJ whole genome shotgun (WGS) entry which is preliminary data.</text>
</comment>
<dbReference type="OrthoDB" id="334002at2759"/>
<dbReference type="VEuPathDB" id="ToxoDB:TGP89_283760"/>
<feature type="compositionally biased region" description="Basic and acidic residues" evidence="1">
    <location>
        <begin position="461"/>
        <end position="473"/>
    </location>
</feature>
<feature type="region of interest" description="Disordered" evidence="1">
    <location>
        <begin position="608"/>
        <end position="727"/>
    </location>
</feature>
<sequence>MERRTRNSGNLDALRRLLFGCSASASTSAFPNKRDEQERILFVTGAGLSVGCGIPLYRRESDEESGRRRSRRRTARSGKLGRSRGTSAKDAEGMEVDFSRGEARNDAVSAHSETPPCVWRGDDASEEMARGKKRDRGGQGDERLRKTGTKRTRGSAAETWGLLSTFLQEREQWFSAFWFRAHDPRLFRRAFPSAGHFVLAFLLLSRPATVLLFTQNVDRMHHVARSILRDALKTQVAQKALERETHLQTANGEAAAQRQAAEEKQRQKEGDSEKGKQGAGEREKRRQAEQEETADASLRRSRVREEMWRGLAAKGGWWRMSETCSVDGQPKEGEEEKNLYELHGSMYSYRCSGVLPSSRVLASTAGHKERFGVGVARGGGTERERRENEKWTASCASSPNSQATEKQQRMLAPPEVEREGALCPFRFRLSLDETQVVWCPYTPDETGPGSRRKAAFGERSGGSEEARNTREQTRSNVEACGGDSLLRASGEPGAPDAAVGPAGLSPQSGASVVDASPFLPSSSLSVLPAFSSLAGRASPSSKAGGDSDFLLLPLCPACSSLCLPMCLWFDESLFLPPHSAFESPAALRHAFLFLGGVKRLAGGGNEMERGLEEDANDAEKTRKDSAAARLRDSSRSSLPSAGKAKLESNVELRNATAGPDTNPRESSYGESDVEVASEEGKTAPEKTCSSSRKTQRNQDLETQTRVPETHVSPVSSPVSCVSPALSVDPRDRLPSLVFVGTSFSTASTDWPALLHAHAVKVRRLFRSKKLGKEAQQGGERAGESFEGGTAGVGVDSGKPGDEGRPAGSSDTPRTQQRLGKHRSACEKKKEDDWNEPDGQVFCINSGSCLDASYEATERQKMFLDSWFTELLENAIGRRDRAGESLAPGAERRRGEVEKRLRSRAEGGARGSECGVKREQEERVHERGKSEERIGRKESREQEASNSYAALETTAEEETSVVDARSQLSLSAEGFSFSCTASDEHAGPEESDAAEKGTSTESSQTVRLHQSARFDSLSPSSFVVSSSSSSCSRSFSASAASAASSFSSSTSPCSSSVSLSSLASRLFPALPAELAAAGSAARGSVLEITSLPRMRRIVGDASEVLLSLCPCELRHWLLEVREKAFVEFLRRVEQTETL</sequence>
<dbReference type="EMBL" id="AEYI02002464">
    <property type="protein sequence ID" value="KFG28192.1"/>
    <property type="molecule type" value="Genomic_DNA"/>
</dbReference>
<dbReference type="AlphaFoldDB" id="A0A086J7S4"/>
<feature type="compositionally biased region" description="Polar residues" evidence="1">
    <location>
        <begin position="996"/>
        <end position="1007"/>
    </location>
</feature>
<dbReference type="Gene3D" id="3.40.50.1220">
    <property type="entry name" value="TPP-binding domain"/>
    <property type="match status" value="1"/>
</dbReference>
<feature type="compositionally biased region" description="Polar residues" evidence="1">
    <location>
        <begin position="394"/>
        <end position="405"/>
    </location>
</feature>
<feature type="compositionally biased region" description="Basic and acidic residues" evidence="1">
    <location>
        <begin position="87"/>
        <end position="105"/>
    </location>
</feature>
<feature type="compositionally biased region" description="Basic and acidic residues" evidence="1">
    <location>
        <begin position="120"/>
        <end position="145"/>
    </location>
</feature>
<feature type="region of interest" description="Disordered" evidence="1">
    <location>
        <begin position="59"/>
        <end position="152"/>
    </location>
</feature>
<feature type="compositionally biased region" description="Basic and acidic residues" evidence="1">
    <location>
        <begin position="914"/>
        <end position="942"/>
    </location>
</feature>
<evidence type="ECO:0000313" key="3">
    <source>
        <dbReference type="Proteomes" id="UP000028828"/>
    </source>
</evidence>
<dbReference type="Proteomes" id="UP000028828">
    <property type="component" value="Unassembled WGS sequence"/>
</dbReference>
<protein>
    <submittedName>
        <fullName evidence="2">Uncharacterized protein</fullName>
    </submittedName>
</protein>
<feature type="compositionally biased region" description="Basic and acidic residues" evidence="1">
    <location>
        <begin position="380"/>
        <end position="390"/>
    </location>
</feature>